<accession>A0A9W8LTI2</accession>
<feature type="non-terminal residue" evidence="1">
    <location>
        <position position="479"/>
    </location>
</feature>
<gene>
    <name evidence="1" type="ORF">H4R20_003656</name>
</gene>
<dbReference type="OrthoDB" id="3943268at2759"/>
<organism evidence="1 2">
    <name type="scientific">Coemansia guatemalensis</name>
    <dbReference type="NCBI Taxonomy" id="2761395"/>
    <lineage>
        <taxon>Eukaryota</taxon>
        <taxon>Fungi</taxon>
        <taxon>Fungi incertae sedis</taxon>
        <taxon>Zoopagomycota</taxon>
        <taxon>Kickxellomycotina</taxon>
        <taxon>Kickxellomycetes</taxon>
        <taxon>Kickxellales</taxon>
        <taxon>Kickxellaceae</taxon>
        <taxon>Coemansia</taxon>
    </lineage>
</organism>
<protein>
    <submittedName>
        <fullName evidence="1">Uncharacterized protein</fullName>
    </submittedName>
</protein>
<evidence type="ECO:0000313" key="2">
    <source>
        <dbReference type="Proteomes" id="UP001140094"/>
    </source>
</evidence>
<dbReference type="EMBL" id="JANBUO010000807">
    <property type="protein sequence ID" value="KAJ2801470.1"/>
    <property type="molecule type" value="Genomic_DNA"/>
</dbReference>
<name>A0A9W8LTI2_9FUNG</name>
<comment type="caution">
    <text evidence="1">The sequence shown here is derived from an EMBL/GenBank/DDBJ whole genome shotgun (WGS) entry which is preliminary data.</text>
</comment>
<dbReference type="Proteomes" id="UP001140094">
    <property type="component" value="Unassembled WGS sequence"/>
</dbReference>
<keyword evidence="2" id="KW-1185">Reference proteome</keyword>
<reference evidence="1" key="1">
    <citation type="submission" date="2022-07" db="EMBL/GenBank/DDBJ databases">
        <title>Phylogenomic reconstructions and comparative analyses of Kickxellomycotina fungi.</title>
        <authorList>
            <person name="Reynolds N.K."/>
            <person name="Stajich J.E."/>
            <person name="Barry K."/>
            <person name="Grigoriev I.V."/>
            <person name="Crous P."/>
            <person name="Smith M.E."/>
        </authorList>
    </citation>
    <scope>NUCLEOTIDE SEQUENCE</scope>
    <source>
        <strain evidence="1">NRRL 1565</strain>
    </source>
</reference>
<sequence length="479" mass="54363">MVHRFLAFSSWKDNGFQNIEHLRQPTSHLAWFARATVYHIAFHNFEDNLTPTQTSEELEIAQEIFKKSVKDYGTAQDYDNLLKTAIGRRLAKYHFYIREKPPTPFASVMGAKYIIKKAEMCVGRDGKLVWAPNSNYTELEYDSVRVRITDLSRGYFGMLDKLRELCDELLRGFAVPGELNMSREYMDNSMSQGHDASFLGDSYLKSIESLLFSHLGSKQAFYNSVTKTWDTVKIADWQIQADEFMDYLMAAIHIAGGQPARAPEFTSVLYRNCHGSIRGTCIRWSKFSLVTRYHKGRWMQGHDRPVSRFLPLELSQILLVYLALIRPCEIAFMDINTPQDIDAKKACGIYMYQLFVKRGIAVSAKAMSDTFGRIFKKVTNVNVTFAQYRHISQAFILALVHDNDINAFGDYVSNEIIGEDPDDNVQNNSRGIRTSAALNPGGAIANAIDMQAGHTPQIADQNYALSNESMLLLSAQRVS</sequence>
<dbReference type="AlphaFoldDB" id="A0A9W8LTI2"/>
<evidence type="ECO:0000313" key="1">
    <source>
        <dbReference type="EMBL" id="KAJ2801470.1"/>
    </source>
</evidence>
<proteinExistence type="predicted"/>